<evidence type="ECO:0000313" key="2">
    <source>
        <dbReference type="EMBL" id="EEH38105.2"/>
    </source>
</evidence>
<accession>C1GR81</accession>
<evidence type="ECO:0000313" key="3">
    <source>
        <dbReference type="Proteomes" id="UP000002059"/>
    </source>
</evidence>
<dbReference type="Proteomes" id="UP000002059">
    <property type="component" value="Partially assembled WGS sequence"/>
</dbReference>
<dbReference type="EMBL" id="KN293993">
    <property type="protein sequence ID" value="EEH38105.2"/>
    <property type="molecule type" value="Genomic_DNA"/>
</dbReference>
<sequence>MASGIDPDIVKNLFSNIRHPATKADFIFPLVGDSDRPGGTDITSTEALRVDHSHYPQQGSQHSCTRAHTSEDWASAHTIA</sequence>
<dbReference type="VEuPathDB" id="FungiDB:PAAG_01026"/>
<proteinExistence type="predicted"/>
<dbReference type="GeneID" id="9100686"/>
<gene>
    <name evidence="2" type="ORF">PAAG_01026</name>
</gene>
<keyword evidence="3" id="KW-1185">Reference proteome</keyword>
<name>C1GR81_PARBA</name>
<dbReference type="KEGG" id="pbl:PAAG_01026"/>
<dbReference type="OrthoDB" id="10477200at2759"/>
<dbReference type="HOGENOM" id="CLU_2590395_0_0_1"/>
<organism evidence="2 3">
    <name type="scientific">Paracoccidioides lutzii (strain ATCC MYA-826 / Pb01)</name>
    <name type="common">Paracoccidioides brasiliensis</name>
    <dbReference type="NCBI Taxonomy" id="502779"/>
    <lineage>
        <taxon>Eukaryota</taxon>
        <taxon>Fungi</taxon>
        <taxon>Dikarya</taxon>
        <taxon>Ascomycota</taxon>
        <taxon>Pezizomycotina</taxon>
        <taxon>Eurotiomycetes</taxon>
        <taxon>Eurotiomycetidae</taxon>
        <taxon>Onygenales</taxon>
        <taxon>Ajellomycetaceae</taxon>
        <taxon>Paracoccidioides</taxon>
    </lineage>
</organism>
<evidence type="ECO:0000256" key="1">
    <source>
        <dbReference type="SAM" id="MobiDB-lite"/>
    </source>
</evidence>
<reference evidence="2 3" key="1">
    <citation type="journal article" date="2011" name="PLoS Genet.">
        <title>Comparative genomic analysis of human fungal pathogens causing paracoccidioidomycosis.</title>
        <authorList>
            <person name="Desjardins C.A."/>
            <person name="Champion M.D."/>
            <person name="Holder J.W."/>
            <person name="Muszewska A."/>
            <person name="Goldberg J."/>
            <person name="Bailao A.M."/>
            <person name="Brigido M.M."/>
            <person name="Ferreira M.E."/>
            <person name="Garcia A.M."/>
            <person name="Grynberg M."/>
            <person name="Gujja S."/>
            <person name="Heiman D.I."/>
            <person name="Henn M.R."/>
            <person name="Kodira C.D."/>
            <person name="Leon-Narvaez H."/>
            <person name="Longo L.V."/>
            <person name="Ma L.J."/>
            <person name="Malavazi I."/>
            <person name="Matsuo A.L."/>
            <person name="Morais F.V."/>
            <person name="Pereira M."/>
            <person name="Rodriguez-Brito S."/>
            <person name="Sakthikumar S."/>
            <person name="Salem-Izacc S.M."/>
            <person name="Sykes S.M."/>
            <person name="Teixeira M.M."/>
            <person name="Vallejo M.C."/>
            <person name="Walter M.E."/>
            <person name="Yandava C."/>
            <person name="Young S."/>
            <person name="Zeng Q."/>
            <person name="Zucker J."/>
            <person name="Felipe M.S."/>
            <person name="Goldman G.H."/>
            <person name="Haas B.J."/>
            <person name="McEwen J.G."/>
            <person name="Nino-Vega G."/>
            <person name="Puccia R."/>
            <person name="San-Blas G."/>
            <person name="Soares C.M."/>
            <person name="Birren B.W."/>
            <person name="Cuomo C.A."/>
        </authorList>
    </citation>
    <scope>NUCLEOTIDE SEQUENCE [LARGE SCALE GENOMIC DNA]</scope>
    <source>
        <strain evidence="3">ATCC MYA-826 / Pb01</strain>
    </source>
</reference>
<dbReference type="AlphaFoldDB" id="C1GR81"/>
<dbReference type="RefSeq" id="XP_015701002.1">
    <property type="nucleotide sequence ID" value="XM_015844221.1"/>
</dbReference>
<feature type="region of interest" description="Disordered" evidence="1">
    <location>
        <begin position="53"/>
        <end position="80"/>
    </location>
</feature>
<protein>
    <submittedName>
        <fullName evidence="2">Uncharacterized protein</fullName>
    </submittedName>
</protein>
<feature type="compositionally biased region" description="Polar residues" evidence="1">
    <location>
        <begin position="55"/>
        <end position="67"/>
    </location>
</feature>